<keyword evidence="9" id="KW-0067">ATP-binding</keyword>
<comment type="subcellular location">
    <subcellularLocation>
        <location evidence="1">Cytoplasm</location>
    </subcellularLocation>
</comment>
<dbReference type="GO" id="GO:0005524">
    <property type="term" value="F:ATP binding"/>
    <property type="evidence" value="ECO:0007669"/>
    <property type="project" value="UniProtKB-KW"/>
</dbReference>
<evidence type="ECO:0000256" key="7">
    <source>
        <dbReference type="ARBA" id="ARBA00022695"/>
    </source>
</evidence>
<keyword evidence="4" id="KW-0963">Cytoplasm</keyword>
<dbReference type="GO" id="GO:0006450">
    <property type="term" value="P:regulation of translational fidelity"/>
    <property type="evidence" value="ECO:0007669"/>
    <property type="project" value="TreeGrafter"/>
</dbReference>
<gene>
    <name evidence="13" type="ORF">AUJ35_01415</name>
</gene>
<proteinExistence type="inferred from homology"/>
<comment type="similarity">
    <text evidence="2">Belongs to the SUA5 family.</text>
</comment>
<dbReference type="GO" id="GO:0003725">
    <property type="term" value="F:double-stranded RNA binding"/>
    <property type="evidence" value="ECO:0007669"/>
    <property type="project" value="InterPro"/>
</dbReference>
<keyword evidence="5" id="KW-0808">Transferase</keyword>
<keyword evidence="8" id="KW-0547">Nucleotide-binding</keyword>
<evidence type="ECO:0000256" key="11">
    <source>
        <dbReference type="ARBA" id="ARBA00048366"/>
    </source>
</evidence>
<dbReference type="EC" id="2.7.7.87" evidence="3"/>
<dbReference type="Pfam" id="PF01300">
    <property type="entry name" value="Sua5_yciO_yrdC"/>
    <property type="match status" value="1"/>
</dbReference>
<feature type="domain" description="YrdC-like" evidence="12">
    <location>
        <begin position="13"/>
        <end position="200"/>
    </location>
</feature>
<evidence type="ECO:0000259" key="12">
    <source>
        <dbReference type="PROSITE" id="PS51163"/>
    </source>
</evidence>
<reference evidence="13 14" key="1">
    <citation type="journal article" date="2016" name="Environ. Microbiol.">
        <title>Genomic resolution of a cold subsurface aquifer community provides metabolic insights for novel microbes adapted to high CO concentrations.</title>
        <authorList>
            <person name="Probst A.J."/>
            <person name="Castelle C.J."/>
            <person name="Singh A."/>
            <person name="Brown C.T."/>
            <person name="Anantharaman K."/>
            <person name="Sharon I."/>
            <person name="Hug L.A."/>
            <person name="Burstein D."/>
            <person name="Emerson J.B."/>
            <person name="Thomas B.C."/>
            <person name="Banfield J.F."/>
        </authorList>
    </citation>
    <scope>NUCLEOTIDE SEQUENCE [LARGE SCALE GENOMIC DNA]</scope>
    <source>
        <strain evidence="13">CG1_02_41_21</strain>
    </source>
</reference>
<dbReference type="InterPro" id="IPR050156">
    <property type="entry name" value="TC-AMP_synthase_SUA5"/>
</dbReference>
<dbReference type="AlphaFoldDB" id="A0A1J4TBJ5"/>
<name>A0A1J4TBJ5_9BACT</name>
<dbReference type="GO" id="GO:0008033">
    <property type="term" value="P:tRNA processing"/>
    <property type="evidence" value="ECO:0007669"/>
    <property type="project" value="UniProtKB-KW"/>
</dbReference>
<dbReference type="Gene3D" id="3.90.870.10">
    <property type="entry name" value="DHBP synthase"/>
    <property type="match status" value="1"/>
</dbReference>
<evidence type="ECO:0000256" key="8">
    <source>
        <dbReference type="ARBA" id="ARBA00022741"/>
    </source>
</evidence>
<dbReference type="GO" id="GO:0000049">
    <property type="term" value="F:tRNA binding"/>
    <property type="evidence" value="ECO:0007669"/>
    <property type="project" value="TreeGrafter"/>
</dbReference>
<comment type="caution">
    <text evidence="13">The sequence shown here is derived from an EMBL/GenBank/DDBJ whole genome shotgun (WGS) entry which is preliminary data.</text>
</comment>
<evidence type="ECO:0000256" key="4">
    <source>
        <dbReference type="ARBA" id="ARBA00022490"/>
    </source>
</evidence>
<protein>
    <recommendedName>
        <fullName evidence="10">L-threonylcarbamoyladenylate synthase</fullName>
        <ecNumber evidence="3">2.7.7.87</ecNumber>
    </recommendedName>
    <alternativeName>
        <fullName evidence="10">L-threonylcarbamoyladenylate synthase</fullName>
    </alternativeName>
</protein>
<dbReference type="InterPro" id="IPR006070">
    <property type="entry name" value="Sua5-like_dom"/>
</dbReference>
<organism evidence="13 14">
    <name type="scientific">Candidatus Falkowbacteria bacterium CG1_02_41_21</name>
    <dbReference type="NCBI Taxonomy" id="1805147"/>
    <lineage>
        <taxon>Bacteria</taxon>
        <taxon>Candidatus Falkowiibacteriota</taxon>
    </lineage>
</organism>
<evidence type="ECO:0000256" key="5">
    <source>
        <dbReference type="ARBA" id="ARBA00022679"/>
    </source>
</evidence>
<evidence type="ECO:0000256" key="10">
    <source>
        <dbReference type="ARBA" id="ARBA00029774"/>
    </source>
</evidence>
<sequence>MKYIKLDPQTKNGAEISLAIEYLTAGKIVLLPSDTVYGLSVRADEARAIKKLRDFKGRPQNKPLLILVSSFEMLKKYLVVSGAQEIYLKKVWQTKSRPTTVILEDKGFLPDNLNFSKDGLAVRLPKSDFLIKIIKGLGIPLVSTSANLHGLKPMGRISNLTASLGLKKPQLIIAGGHDVKTRTSKLVDLREYPQIKILRK</sequence>
<dbReference type="GO" id="GO:0005737">
    <property type="term" value="C:cytoplasm"/>
    <property type="evidence" value="ECO:0007669"/>
    <property type="project" value="UniProtKB-SubCell"/>
</dbReference>
<dbReference type="GO" id="GO:0061710">
    <property type="term" value="F:L-threonylcarbamoyladenylate synthase"/>
    <property type="evidence" value="ECO:0007669"/>
    <property type="project" value="UniProtKB-EC"/>
</dbReference>
<keyword evidence="7" id="KW-0548">Nucleotidyltransferase</keyword>
<evidence type="ECO:0000313" key="13">
    <source>
        <dbReference type="EMBL" id="OIO07854.1"/>
    </source>
</evidence>
<dbReference type="PANTHER" id="PTHR17490:SF16">
    <property type="entry name" value="THREONYLCARBAMOYL-AMP SYNTHASE"/>
    <property type="match status" value="1"/>
</dbReference>
<comment type="catalytic activity">
    <reaction evidence="11">
        <text>L-threonine + hydrogencarbonate + ATP = L-threonylcarbamoyladenylate + diphosphate + H2O</text>
        <dbReference type="Rhea" id="RHEA:36407"/>
        <dbReference type="ChEBI" id="CHEBI:15377"/>
        <dbReference type="ChEBI" id="CHEBI:17544"/>
        <dbReference type="ChEBI" id="CHEBI:30616"/>
        <dbReference type="ChEBI" id="CHEBI:33019"/>
        <dbReference type="ChEBI" id="CHEBI:57926"/>
        <dbReference type="ChEBI" id="CHEBI:73682"/>
        <dbReference type="EC" id="2.7.7.87"/>
    </reaction>
</comment>
<dbReference type="SUPFAM" id="SSF55821">
    <property type="entry name" value="YrdC/RibB"/>
    <property type="match status" value="1"/>
</dbReference>
<evidence type="ECO:0000256" key="9">
    <source>
        <dbReference type="ARBA" id="ARBA00022840"/>
    </source>
</evidence>
<evidence type="ECO:0000256" key="6">
    <source>
        <dbReference type="ARBA" id="ARBA00022694"/>
    </source>
</evidence>
<dbReference type="PROSITE" id="PS51163">
    <property type="entry name" value="YRDC"/>
    <property type="match status" value="1"/>
</dbReference>
<dbReference type="EMBL" id="MNUV01000024">
    <property type="protein sequence ID" value="OIO07854.1"/>
    <property type="molecule type" value="Genomic_DNA"/>
</dbReference>
<dbReference type="PANTHER" id="PTHR17490">
    <property type="entry name" value="SUA5"/>
    <property type="match status" value="1"/>
</dbReference>
<keyword evidence="6" id="KW-0819">tRNA processing</keyword>
<evidence type="ECO:0000256" key="1">
    <source>
        <dbReference type="ARBA" id="ARBA00004496"/>
    </source>
</evidence>
<evidence type="ECO:0000313" key="14">
    <source>
        <dbReference type="Proteomes" id="UP000182860"/>
    </source>
</evidence>
<dbReference type="Proteomes" id="UP000182860">
    <property type="component" value="Unassembled WGS sequence"/>
</dbReference>
<evidence type="ECO:0000256" key="2">
    <source>
        <dbReference type="ARBA" id="ARBA00007663"/>
    </source>
</evidence>
<evidence type="ECO:0000256" key="3">
    <source>
        <dbReference type="ARBA" id="ARBA00012584"/>
    </source>
</evidence>
<dbReference type="InterPro" id="IPR017945">
    <property type="entry name" value="DHBP_synth_RibB-like_a/b_dom"/>
</dbReference>
<accession>A0A1J4TBJ5</accession>